<evidence type="ECO:0000313" key="2">
    <source>
        <dbReference type="EMBL" id="GAA4085746.1"/>
    </source>
</evidence>
<name>A0ABP7WC05_9ACTN</name>
<comment type="caution">
    <text evidence="2">The sequence shown here is derived from an EMBL/GenBank/DDBJ whole genome shotgun (WGS) entry which is preliminary data.</text>
</comment>
<evidence type="ECO:0000256" key="1">
    <source>
        <dbReference type="SAM" id="MobiDB-lite"/>
    </source>
</evidence>
<dbReference type="Proteomes" id="UP001500683">
    <property type="component" value="Unassembled WGS sequence"/>
</dbReference>
<sequence length="119" mass="12836">MRQASYALGLLDDRLAADYLSGLLALGCQPTSTAQWEQTTKRPAHPALAALLPFFSTDPLQVRAVSGTGQDPLPPRDVQPAPRPEWISRLMASGRAPSPPMCCDGWPSRAVRPSWTPAT</sequence>
<proteinExistence type="predicted"/>
<keyword evidence="3" id="KW-1185">Reference proteome</keyword>
<gene>
    <name evidence="2" type="ORF">GCM10022214_52170</name>
</gene>
<dbReference type="EMBL" id="BAAAZG010000039">
    <property type="protein sequence ID" value="GAA4085746.1"/>
    <property type="molecule type" value="Genomic_DNA"/>
</dbReference>
<feature type="region of interest" description="Disordered" evidence="1">
    <location>
        <begin position="96"/>
        <end position="119"/>
    </location>
</feature>
<organism evidence="2 3">
    <name type="scientific">Actinomadura miaoliensis</name>
    <dbReference type="NCBI Taxonomy" id="430685"/>
    <lineage>
        <taxon>Bacteria</taxon>
        <taxon>Bacillati</taxon>
        <taxon>Actinomycetota</taxon>
        <taxon>Actinomycetes</taxon>
        <taxon>Streptosporangiales</taxon>
        <taxon>Thermomonosporaceae</taxon>
        <taxon>Actinomadura</taxon>
    </lineage>
</organism>
<protein>
    <submittedName>
        <fullName evidence="2">Uncharacterized protein</fullName>
    </submittedName>
</protein>
<reference evidence="3" key="1">
    <citation type="journal article" date="2019" name="Int. J. Syst. Evol. Microbiol.">
        <title>The Global Catalogue of Microorganisms (GCM) 10K type strain sequencing project: providing services to taxonomists for standard genome sequencing and annotation.</title>
        <authorList>
            <consortium name="The Broad Institute Genomics Platform"/>
            <consortium name="The Broad Institute Genome Sequencing Center for Infectious Disease"/>
            <person name="Wu L."/>
            <person name="Ma J."/>
        </authorList>
    </citation>
    <scope>NUCLEOTIDE SEQUENCE [LARGE SCALE GENOMIC DNA]</scope>
    <source>
        <strain evidence="3">JCM 16702</strain>
    </source>
</reference>
<evidence type="ECO:0000313" key="3">
    <source>
        <dbReference type="Proteomes" id="UP001500683"/>
    </source>
</evidence>
<accession>A0ABP7WC05</accession>